<evidence type="ECO:0000313" key="2">
    <source>
        <dbReference type="Proteomes" id="UP000557872"/>
    </source>
</evidence>
<gene>
    <name evidence="1" type="ORF">HW115_01475</name>
</gene>
<dbReference type="Proteomes" id="UP000557872">
    <property type="component" value="Unassembled WGS sequence"/>
</dbReference>
<evidence type="ECO:0000313" key="1">
    <source>
        <dbReference type="EMBL" id="NWK54265.1"/>
    </source>
</evidence>
<dbReference type="PROSITE" id="PS51257">
    <property type="entry name" value="PROKAR_LIPOPROTEIN"/>
    <property type="match status" value="1"/>
</dbReference>
<accession>A0A851GG70</accession>
<reference evidence="1 2" key="1">
    <citation type="submission" date="2020-07" db="EMBL/GenBank/DDBJ databases">
        <title>Roseicoccus Jingziensis gen. nov., sp. nov., isolated from coastal seawater.</title>
        <authorList>
            <person name="Feng X."/>
        </authorList>
    </citation>
    <scope>NUCLEOTIDE SEQUENCE [LARGE SCALE GENOMIC DNA]</scope>
    <source>
        <strain evidence="1 2">N1E253</strain>
    </source>
</reference>
<dbReference type="AlphaFoldDB" id="A0A851GG70"/>
<dbReference type="RefSeq" id="WP_178930804.1">
    <property type="nucleotide sequence ID" value="NZ_JACBAZ010000001.1"/>
</dbReference>
<comment type="caution">
    <text evidence="1">The sequence shown here is derived from an EMBL/GenBank/DDBJ whole genome shotgun (WGS) entry which is preliminary data.</text>
</comment>
<name>A0A851GG70_9BACT</name>
<keyword evidence="2" id="KW-1185">Reference proteome</keyword>
<protein>
    <submittedName>
        <fullName evidence="1">Uncharacterized protein</fullName>
    </submittedName>
</protein>
<dbReference type="EMBL" id="JACBAZ010000001">
    <property type="protein sequence ID" value="NWK54265.1"/>
    <property type="molecule type" value="Genomic_DNA"/>
</dbReference>
<proteinExistence type="predicted"/>
<organism evidence="1 2">
    <name type="scientific">Oceaniferula marina</name>
    <dbReference type="NCBI Taxonomy" id="2748318"/>
    <lineage>
        <taxon>Bacteria</taxon>
        <taxon>Pseudomonadati</taxon>
        <taxon>Verrucomicrobiota</taxon>
        <taxon>Verrucomicrobiia</taxon>
        <taxon>Verrucomicrobiales</taxon>
        <taxon>Verrucomicrobiaceae</taxon>
        <taxon>Oceaniferula</taxon>
    </lineage>
</organism>
<sequence>MKTSILILTSALSIFIFSSCNEKQSESVKNAGEPSKALQAIVLKEAPADALSIAEARKDPTPGKSVVLRGKVMGNLSPIVSGRAMVLIGDPDKLTSCDLKNCSDCQTPWDVCCDDLDDRKNYTVTVQVLDTDGKLLKEGLRGVQGLKELSEIVVEGEISEGSNTDNFLVNATGIYVQP</sequence>